<dbReference type="AlphaFoldDB" id="K7ZD17"/>
<keyword evidence="5" id="KW-0143">Chaperone</keyword>
<dbReference type="GO" id="GO:0003755">
    <property type="term" value="F:peptidyl-prolyl cis-trans isomerase activity"/>
    <property type="evidence" value="ECO:0007669"/>
    <property type="project" value="UniProtKB-KW"/>
</dbReference>
<dbReference type="Pfam" id="PF09312">
    <property type="entry name" value="SurA_N"/>
    <property type="match status" value="1"/>
</dbReference>
<proteinExistence type="predicted"/>
<evidence type="ECO:0000313" key="11">
    <source>
        <dbReference type="EMBL" id="AFX99091.1"/>
    </source>
</evidence>
<evidence type="ECO:0000256" key="6">
    <source>
        <dbReference type="ARBA" id="ARBA00023235"/>
    </source>
</evidence>
<organism evidence="11 12">
    <name type="scientific">Candidatus Endolissoclinum faulkneri L2</name>
    <dbReference type="NCBI Taxonomy" id="1193729"/>
    <lineage>
        <taxon>Bacteria</taxon>
        <taxon>Pseudomonadati</taxon>
        <taxon>Pseudomonadota</taxon>
        <taxon>Alphaproteobacteria</taxon>
        <taxon>Rhodospirillales</taxon>
        <taxon>Rhodospirillaceae</taxon>
        <taxon>Candidatus Endolissoclinum</taxon>
    </lineage>
</organism>
<keyword evidence="2" id="KW-0732">Signal</keyword>
<evidence type="ECO:0000256" key="3">
    <source>
        <dbReference type="ARBA" id="ARBA00022764"/>
    </source>
</evidence>
<accession>K7ZD17</accession>
<dbReference type="InterPro" id="IPR000297">
    <property type="entry name" value="PPIase_PpiC"/>
</dbReference>
<dbReference type="EMBL" id="CP003539">
    <property type="protein sequence ID" value="AFX99091.1"/>
    <property type="molecule type" value="Genomic_DNA"/>
</dbReference>
<dbReference type="eggNOG" id="COG0760">
    <property type="taxonomic scope" value="Bacteria"/>
</dbReference>
<evidence type="ECO:0000256" key="2">
    <source>
        <dbReference type="ARBA" id="ARBA00022729"/>
    </source>
</evidence>
<evidence type="ECO:0000256" key="7">
    <source>
        <dbReference type="ARBA" id="ARBA00030642"/>
    </source>
</evidence>
<dbReference type="InterPro" id="IPR027304">
    <property type="entry name" value="Trigger_fact/SurA_dom_sf"/>
</dbReference>
<keyword evidence="4 9" id="KW-0697">Rotamase</keyword>
<dbReference type="PATRIC" id="fig|1193729.4.peg.503"/>
<evidence type="ECO:0000259" key="10">
    <source>
        <dbReference type="PROSITE" id="PS50198"/>
    </source>
</evidence>
<protein>
    <recommendedName>
        <fullName evidence="1">Parvulin-like PPIase</fullName>
    </recommendedName>
    <alternativeName>
        <fullName evidence="7">Peptidyl-prolyl cis-trans isomerase plp</fullName>
    </alternativeName>
    <alternativeName>
        <fullName evidence="8">Rotamase plp</fullName>
    </alternativeName>
</protein>
<keyword evidence="6 9" id="KW-0413">Isomerase</keyword>
<dbReference type="Gene3D" id="3.10.50.40">
    <property type="match status" value="1"/>
</dbReference>
<dbReference type="InterPro" id="IPR015391">
    <property type="entry name" value="SurA_N"/>
</dbReference>
<dbReference type="Pfam" id="PF00639">
    <property type="entry name" value="Rotamase"/>
    <property type="match status" value="1"/>
</dbReference>
<sequence length="441" mass="50064">MLVILFALSMLHLMSRYQISMVFALVVCVSTFFMRTVAPLANKLQYMQRIAAVVNDEIISFWDLRNRIDMVIITSQLPRSYETAQRIAPRILRNLIDEQIQIQEAKKMNINIQDIEMDRALRDIEKSNGLRAGELKNFILQLGINPNTLERQLRSNLLWAKLVKRQFANQVEVSTDEVNEICSRLAAQIGHKQKLVSEILLTVDDQVKESEVLQFANQLVKLLRAGASFKSLAQQFSQGSNASIGGDIGWLLPEDLTQELSNVIKTLSVGEITEPIRTVFGYHILQVKDTRVIAKQDPGLIHISLSQIFLSMIHPNDLQERKMYISKVQDTIDKAKSCEHLAVLAKEAGSSIAPKLEKLSITELPSYLRAKVENLQVGEKTTPINLPNGVLAVMLCQRNDQNPTLQDSTQIRRNLENQRLGVLAQRYLRELRQATFIETRV</sequence>
<evidence type="ECO:0000256" key="4">
    <source>
        <dbReference type="ARBA" id="ARBA00023110"/>
    </source>
</evidence>
<evidence type="ECO:0000256" key="8">
    <source>
        <dbReference type="ARBA" id="ARBA00031484"/>
    </source>
</evidence>
<dbReference type="Proteomes" id="UP000010077">
    <property type="component" value="Chromosome"/>
</dbReference>
<evidence type="ECO:0000256" key="9">
    <source>
        <dbReference type="PROSITE-ProRule" id="PRU00278"/>
    </source>
</evidence>
<dbReference type="KEGG" id="thal:A1OE_907"/>
<evidence type="ECO:0000256" key="1">
    <source>
        <dbReference type="ARBA" id="ARBA00018370"/>
    </source>
</evidence>
<dbReference type="PROSITE" id="PS50198">
    <property type="entry name" value="PPIC_PPIASE_2"/>
    <property type="match status" value="1"/>
</dbReference>
<dbReference type="SUPFAM" id="SSF109998">
    <property type="entry name" value="Triger factor/SurA peptide-binding domain-like"/>
    <property type="match status" value="1"/>
</dbReference>
<reference evidence="11 12" key="1">
    <citation type="journal article" date="2012" name="Proc. Natl. Acad. Sci. U.S.A.">
        <title>Genome streamlining and chemical defense in a coral reef symbiosis.</title>
        <authorList>
            <person name="Kwan J.C."/>
            <person name="Donia M.S."/>
            <person name="Han A.W."/>
            <person name="Hirose E."/>
            <person name="Haygood M.G."/>
            <person name="Schmidt E.W."/>
        </authorList>
    </citation>
    <scope>NUCLEOTIDE SEQUENCE [LARGE SCALE GENOMIC DNA]</scope>
    <source>
        <strain evidence="11 12">L2</strain>
    </source>
</reference>
<gene>
    <name evidence="11" type="ORF">A1OE_907</name>
</gene>
<evidence type="ECO:0000256" key="5">
    <source>
        <dbReference type="ARBA" id="ARBA00023186"/>
    </source>
</evidence>
<keyword evidence="12" id="KW-1185">Reference proteome</keyword>
<dbReference type="InterPro" id="IPR046357">
    <property type="entry name" value="PPIase_dom_sf"/>
</dbReference>
<dbReference type="SUPFAM" id="SSF54534">
    <property type="entry name" value="FKBP-like"/>
    <property type="match status" value="2"/>
</dbReference>
<dbReference type="HOGENOM" id="CLU_034646_11_4_5"/>
<dbReference type="Gene3D" id="1.10.4030.10">
    <property type="entry name" value="Porin chaperone SurA, peptide-binding domain"/>
    <property type="match status" value="1"/>
</dbReference>
<dbReference type="PANTHER" id="PTHR47637">
    <property type="entry name" value="CHAPERONE SURA"/>
    <property type="match status" value="1"/>
</dbReference>
<keyword evidence="3" id="KW-0574">Periplasm</keyword>
<dbReference type="InterPro" id="IPR050280">
    <property type="entry name" value="OMP_Chaperone_SurA"/>
</dbReference>
<dbReference type="STRING" id="1193729.A1OE_907"/>
<feature type="domain" description="PpiC" evidence="10">
    <location>
        <begin position="191"/>
        <end position="289"/>
    </location>
</feature>
<name>K7ZD17_9PROT</name>
<evidence type="ECO:0000313" key="12">
    <source>
        <dbReference type="Proteomes" id="UP000010077"/>
    </source>
</evidence>
<dbReference type="PANTHER" id="PTHR47637:SF1">
    <property type="entry name" value="CHAPERONE SURA"/>
    <property type="match status" value="1"/>
</dbReference>